<name>A0A6A0AL89_HAELA</name>
<feature type="compositionally biased region" description="Gly residues" evidence="1">
    <location>
        <begin position="1"/>
        <end position="12"/>
    </location>
</feature>
<organism evidence="2 3">
    <name type="scientific">Haematococcus lacustris</name>
    <name type="common">Green alga</name>
    <name type="synonym">Haematococcus pluvialis</name>
    <dbReference type="NCBI Taxonomy" id="44745"/>
    <lineage>
        <taxon>Eukaryota</taxon>
        <taxon>Viridiplantae</taxon>
        <taxon>Chlorophyta</taxon>
        <taxon>core chlorophytes</taxon>
        <taxon>Chlorophyceae</taxon>
        <taxon>CS clade</taxon>
        <taxon>Chlamydomonadales</taxon>
        <taxon>Haematococcaceae</taxon>
        <taxon>Haematococcus</taxon>
    </lineage>
</organism>
<dbReference type="Proteomes" id="UP000485058">
    <property type="component" value="Unassembled WGS sequence"/>
</dbReference>
<dbReference type="EMBL" id="BLLF01007675">
    <property type="protein sequence ID" value="GFH33061.1"/>
    <property type="molecule type" value="Genomic_DNA"/>
</dbReference>
<sequence>MASSGGQGGGGKKSWALSQTDGAGNAGLGYPWKSSASSGQGGGQTLPLHKMPKMPAAANIKAQ</sequence>
<accession>A0A6A0AL89</accession>
<reference evidence="2 3" key="1">
    <citation type="submission" date="2020-02" db="EMBL/GenBank/DDBJ databases">
        <title>Draft genome sequence of Haematococcus lacustris strain NIES-144.</title>
        <authorList>
            <person name="Morimoto D."/>
            <person name="Nakagawa S."/>
            <person name="Yoshida T."/>
            <person name="Sawayama S."/>
        </authorList>
    </citation>
    <scope>NUCLEOTIDE SEQUENCE [LARGE SCALE GENOMIC DNA]</scope>
    <source>
        <strain evidence="2 3">NIES-144</strain>
    </source>
</reference>
<protein>
    <submittedName>
        <fullName evidence="2">Uncharacterized protein</fullName>
    </submittedName>
</protein>
<feature type="region of interest" description="Disordered" evidence="1">
    <location>
        <begin position="1"/>
        <end position="63"/>
    </location>
</feature>
<keyword evidence="3" id="KW-1185">Reference proteome</keyword>
<evidence type="ECO:0000313" key="3">
    <source>
        <dbReference type="Proteomes" id="UP000485058"/>
    </source>
</evidence>
<evidence type="ECO:0000256" key="1">
    <source>
        <dbReference type="SAM" id="MobiDB-lite"/>
    </source>
</evidence>
<evidence type="ECO:0000313" key="2">
    <source>
        <dbReference type="EMBL" id="GFH33061.1"/>
    </source>
</evidence>
<gene>
    <name evidence="2" type="ORF">HaLaN_32374</name>
</gene>
<comment type="caution">
    <text evidence="2">The sequence shown here is derived from an EMBL/GenBank/DDBJ whole genome shotgun (WGS) entry which is preliminary data.</text>
</comment>
<proteinExistence type="predicted"/>
<feature type="non-terminal residue" evidence="2">
    <location>
        <position position="1"/>
    </location>
</feature>
<dbReference type="AlphaFoldDB" id="A0A6A0AL89"/>